<dbReference type="InterPro" id="IPR032675">
    <property type="entry name" value="LRR_dom_sf"/>
</dbReference>
<keyword evidence="3" id="KW-1185">Reference proteome</keyword>
<comment type="caution">
    <text evidence="2">The sequence shown here is derived from an EMBL/GenBank/DDBJ whole genome shotgun (WGS) entry which is preliminary data.</text>
</comment>
<keyword evidence="1" id="KW-0732">Signal</keyword>
<accession>A0ABT7PBZ2</accession>
<dbReference type="SUPFAM" id="SSF52047">
    <property type="entry name" value="RNI-like"/>
    <property type="match status" value="1"/>
</dbReference>
<evidence type="ECO:0000256" key="1">
    <source>
        <dbReference type="SAM" id="SignalP"/>
    </source>
</evidence>
<feature type="chain" id="PRO_5045054734" description="Internalin-A" evidence="1">
    <location>
        <begin position="22"/>
        <end position="376"/>
    </location>
</feature>
<protein>
    <recommendedName>
        <fullName evidence="4">Internalin-A</fullName>
    </recommendedName>
</protein>
<feature type="signal peptide" evidence="1">
    <location>
        <begin position="1"/>
        <end position="21"/>
    </location>
</feature>
<dbReference type="InterPro" id="IPR001611">
    <property type="entry name" value="Leu-rich_rpt"/>
</dbReference>
<sequence>MSHRLSYPGLLFALLLGLTCAGCQPNRSSEDGTEPTAEKKLSEDDQSAIDVVPIAAQVEKAAVSVRRDENDKIIEVSFRGSSVGDVAGQLSLLPKLRSVLLSGSNADDATMAEIGKITTLENLDLRGCAISDAGLSALSKLPRLKAIKLSRRDGQTKVTAEGASALGQIKSLKVIALDFLPIGDAGVRSLSELPELRELYLAGTSLTDQSAETLAGFDQLTKLRLASNDLSGETIRQLVSVQGIAELDISDCPKIDSASITELAGFSELAKLNLYATGVGEGDWESLAKLNKLQWLNVDKTDVNDAALDGIGKLESLTFLHLGSTKITDAGMPRLANLKHLRKLIVTRTAVTQAGVDGLQDSLPTTEIQLEYVEGK</sequence>
<dbReference type="EMBL" id="JASZZN010000001">
    <property type="protein sequence ID" value="MDM4014008.1"/>
    <property type="molecule type" value="Genomic_DNA"/>
</dbReference>
<name>A0ABT7PBZ2_9BACT</name>
<organism evidence="2 3">
    <name type="scientific">Roseiconus lacunae</name>
    <dbReference type="NCBI Taxonomy" id="2605694"/>
    <lineage>
        <taxon>Bacteria</taxon>
        <taxon>Pseudomonadati</taxon>
        <taxon>Planctomycetota</taxon>
        <taxon>Planctomycetia</taxon>
        <taxon>Pirellulales</taxon>
        <taxon>Pirellulaceae</taxon>
        <taxon>Roseiconus</taxon>
    </lineage>
</organism>
<dbReference type="PANTHER" id="PTHR13318">
    <property type="entry name" value="PARTNER OF PAIRED, ISOFORM B-RELATED"/>
    <property type="match status" value="1"/>
</dbReference>
<proteinExistence type="predicted"/>
<gene>
    <name evidence="2" type="ORF">QTN89_01115</name>
</gene>
<dbReference type="Gene3D" id="3.80.10.10">
    <property type="entry name" value="Ribonuclease Inhibitor"/>
    <property type="match status" value="2"/>
</dbReference>
<dbReference type="SMART" id="SM00367">
    <property type="entry name" value="LRR_CC"/>
    <property type="match status" value="4"/>
</dbReference>
<dbReference type="RefSeq" id="WP_289161727.1">
    <property type="nucleotide sequence ID" value="NZ_JASZZN010000001.1"/>
</dbReference>
<dbReference type="SMART" id="SM00368">
    <property type="entry name" value="LRR_RI"/>
    <property type="match status" value="4"/>
</dbReference>
<evidence type="ECO:0008006" key="4">
    <source>
        <dbReference type="Google" id="ProtNLM"/>
    </source>
</evidence>
<evidence type="ECO:0000313" key="2">
    <source>
        <dbReference type="EMBL" id="MDM4014008.1"/>
    </source>
</evidence>
<evidence type="ECO:0000313" key="3">
    <source>
        <dbReference type="Proteomes" id="UP001239462"/>
    </source>
</evidence>
<dbReference type="Proteomes" id="UP001239462">
    <property type="component" value="Unassembled WGS sequence"/>
</dbReference>
<dbReference type="Pfam" id="PF13516">
    <property type="entry name" value="LRR_6"/>
    <property type="match status" value="2"/>
</dbReference>
<dbReference type="InterPro" id="IPR006553">
    <property type="entry name" value="Leu-rich_rpt_Cys-con_subtyp"/>
</dbReference>
<reference evidence="2 3" key="1">
    <citation type="submission" date="2023-06" db="EMBL/GenBank/DDBJ databases">
        <title>Roseiconus lacunae JC819 isolated from Gulf of Mannar region, Tamil Nadu.</title>
        <authorList>
            <person name="Pk S."/>
            <person name="Ch S."/>
            <person name="Ch V.R."/>
        </authorList>
    </citation>
    <scope>NUCLEOTIDE SEQUENCE [LARGE SCALE GENOMIC DNA]</scope>
    <source>
        <strain evidence="2 3">JC819</strain>
    </source>
</reference>